<accession>A0ABR4P5P1</accession>
<feature type="compositionally biased region" description="Basic and acidic residues" evidence="1">
    <location>
        <begin position="141"/>
        <end position="160"/>
    </location>
</feature>
<feature type="compositionally biased region" description="Basic and acidic residues" evidence="1">
    <location>
        <begin position="219"/>
        <end position="246"/>
    </location>
</feature>
<feature type="region of interest" description="Disordered" evidence="1">
    <location>
        <begin position="390"/>
        <end position="430"/>
    </location>
</feature>
<feature type="compositionally biased region" description="Basic and acidic residues" evidence="1">
    <location>
        <begin position="390"/>
        <end position="415"/>
    </location>
</feature>
<feature type="compositionally biased region" description="Basic and acidic residues" evidence="1">
    <location>
        <begin position="304"/>
        <end position="340"/>
    </location>
</feature>
<keyword evidence="3" id="KW-1185">Reference proteome</keyword>
<evidence type="ECO:0000256" key="1">
    <source>
        <dbReference type="SAM" id="MobiDB-lite"/>
    </source>
</evidence>
<comment type="caution">
    <text evidence="2">The sequence shown here is derived from an EMBL/GenBank/DDBJ whole genome shotgun (WGS) entry which is preliminary data.</text>
</comment>
<feature type="region of interest" description="Disordered" evidence="1">
    <location>
        <begin position="1"/>
        <end position="41"/>
    </location>
</feature>
<proteinExistence type="predicted"/>
<organism evidence="2 3">
    <name type="scientific">Phlyctema vagabunda</name>
    <dbReference type="NCBI Taxonomy" id="108571"/>
    <lineage>
        <taxon>Eukaryota</taxon>
        <taxon>Fungi</taxon>
        <taxon>Dikarya</taxon>
        <taxon>Ascomycota</taxon>
        <taxon>Pezizomycotina</taxon>
        <taxon>Leotiomycetes</taxon>
        <taxon>Helotiales</taxon>
        <taxon>Dermateaceae</taxon>
        <taxon>Phlyctema</taxon>
    </lineage>
</organism>
<feature type="region of interest" description="Disordered" evidence="1">
    <location>
        <begin position="209"/>
        <end position="280"/>
    </location>
</feature>
<dbReference type="EMBL" id="JBFCZG010000009">
    <property type="protein sequence ID" value="KAL3418629.1"/>
    <property type="molecule type" value="Genomic_DNA"/>
</dbReference>
<feature type="compositionally biased region" description="Basic and acidic residues" evidence="1">
    <location>
        <begin position="30"/>
        <end position="39"/>
    </location>
</feature>
<gene>
    <name evidence="2" type="ORF">PVAG01_10345</name>
</gene>
<feature type="compositionally biased region" description="Polar residues" evidence="1">
    <location>
        <begin position="420"/>
        <end position="430"/>
    </location>
</feature>
<sequence>MCLLPVPVRPKNARSKTSSSKSSTKSSNNSDKKPKDNEQVPRYVLDTHANTVHPISPLPVHLRARTKVPIIVVRSPPSPASVFDLEDAPFWQLPTPTAMAAAGSARPAPAKKDEPDRNTVLHDIDFVKRVAEGIGSLTKSPSEDASKTETDRAKAKEKEKEEIRAEIPKVVGESVKGIQADVTLLKDLHLQRARDEELARAKTVGFAEGEAAATAKTKTLQEEWKVKEKERREQERERERGKERRISWSRRSTSPTPPLSAHLGGSMGTSRPGLVAAAATGNWGTPGGPFWHFHAHADVGPSDGMREWERTRDREGERERQRERERERERARERERERELERERISMASLSLGLELGLERRRSSLGEMLPRITRQVLDRVVRRDVEAELVRERERERQREREREREKDRDREWRRWASHPGSSSSRRWYD</sequence>
<feature type="region of interest" description="Disordered" evidence="1">
    <location>
        <begin position="294"/>
        <end position="340"/>
    </location>
</feature>
<protein>
    <submittedName>
        <fullName evidence="2">Uncharacterized protein</fullName>
    </submittedName>
</protein>
<feature type="region of interest" description="Disordered" evidence="1">
    <location>
        <begin position="135"/>
        <end position="160"/>
    </location>
</feature>
<name>A0ABR4P5P1_9HELO</name>
<evidence type="ECO:0000313" key="2">
    <source>
        <dbReference type="EMBL" id="KAL3418629.1"/>
    </source>
</evidence>
<evidence type="ECO:0000313" key="3">
    <source>
        <dbReference type="Proteomes" id="UP001629113"/>
    </source>
</evidence>
<dbReference type="Proteomes" id="UP001629113">
    <property type="component" value="Unassembled WGS sequence"/>
</dbReference>
<reference evidence="2 3" key="1">
    <citation type="submission" date="2024-06" db="EMBL/GenBank/DDBJ databases">
        <title>Complete genome of Phlyctema vagabunda strain 19-DSS-EL-015.</title>
        <authorList>
            <person name="Fiorenzani C."/>
        </authorList>
    </citation>
    <scope>NUCLEOTIDE SEQUENCE [LARGE SCALE GENOMIC DNA]</scope>
    <source>
        <strain evidence="2 3">19-DSS-EL-015</strain>
    </source>
</reference>
<feature type="compositionally biased region" description="Low complexity" evidence="1">
    <location>
        <begin position="15"/>
        <end position="29"/>
    </location>
</feature>